<keyword evidence="4" id="KW-1185">Reference proteome</keyword>
<dbReference type="EMBL" id="PGGS01000034">
    <property type="protein sequence ID" value="PNH11231.1"/>
    <property type="molecule type" value="Genomic_DNA"/>
</dbReference>
<feature type="non-terminal residue" evidence="3">
    <location>
        <position position="172"/>
    </location>
</feature>
<keyword evidence="1" id="KW-0813">Transport</keyword>
<organism evidence="3 4">
    <name type="scientific">Tetrabaena socialis</name>
    <dbReference type="NCBI Taxonomy" id="47790"/>
    <lineage>
        <taxon>Eukaryota</taxon>
        <taxon>Viridiplantae</taxon>
        <taxon>Chlorophyta</taxon>
        <taxon>core chlorophytes</taxon>
        <taxon>Chlorophyceae</taxon>
        <taxon>CS clade</taxon>
        <taxon>Chlamydomonadales</taxon>
        <taxon>Tetrabaenaceae</taxon>
        <taxon>Tetrabaena</taxon>
    </lineage>
</organism>
<dbReference type="AlphaFoldDB" id="A0A2J8AFD8"/>
<dbReference type="Proteomes" id="UP000236333">
    <property type="component" value="Unassembled WGS sequence"/>
</dbReference>
<comment type="caution">
    <text evidence="3">The sequence shown here is derived from an EMBL/GenBank/DDBJ whole genome shotgun (WGS) entry which is preliminary data.</text>
</comment>
<accession>A0A2J8AFD8</accession>
<gene>
    <name evidence="3" type="ORF">TSOC_001948</name>
</gene>
<evidence type="ECO:0000313" key="4">
    <source>
        <dbReference type="Proteomes" id="UP000236333"/>
    </source>
</evidence>
<keyword evidence="2" id="KW-0812">Transmembrane</keyword>
<reference evidence="3 4" key="1">
    <citation type="journal article" date="2017" name="Mol. Biol. Evol.">
        <title>The 4-celled Tetrabaena socialis nuclear genome reveals the essential components for genetic control of cell number at the origin of multicellularity in the volvocine lineage.</title>
        <authorList>
            <person name="Featherston J."/>
            <person name="Arakaki Y."/>
            <person name="Hanschen E.R."/>
            <person name="Ferris P.J."/>
            <person name="Michod R.E."/>
            <person name="Olson B.J.S.C."/>
            <person name="Nozaki H."/>
            <person name="Durand P.M."/>
        </authorList>
    </citation>
    <scope>NUCLEOTIDE SEQUENCE [LARGE SCALE GENOMIC DNA]</scope>
    <source>
        <strain evidence="3 4">NIES-571</strain>
    </source>
</reference>
<evidence type="ECO:0000256" key="2">
    <source>
        <dbReference type="SAM" id="Phobius"/>
    </source>
</evidence>
<dbReference type="OrthoDB" id="66620at2759"/>
<sequence>MVGKAMRATLVATLLQPSPEVYECFDDVLLLSHGRVVFHGPRTDLLPFFVSLSLAPLPGMTAADFAQAFAASETGRKMAQCVAQAPYTHPLQDLVLHKEPYGLSAPRMWAVTMRREGLLLVRNTQFFIAGISQILFTGFLVSTAFVGLKHRDSNDANLFMSVVFFSLMTIFM</sequence>
<evidence type="ECO:0000256" key="1">
    <source>
        <dbReference type="ARBA" id="ARBA00022448"/>
    </source>
</evidence>
<keyword evidence="2" id="KW-0472">Membrane</keyword>
<proteinExistence type="predicted"/>
<feature type="transmembrane region" description="Helical" evidence="2">
    <location>
        <begin position="126"/>
        <end position="148"/>
    </location>
</feature>
<protein>
    <submittedName>
        <fullName evidence="3">Pleiotropic drug resistance protein 5</fullName>
    </submittedName>
</protein>
<name>A0A2J8AFD8_9CHLO</name>
<dbReference type="PANTHER" id="PTHR19241">
    <property type="entry name" value="ATP-BINDING CASSETTE TRANSPORTER"/>
    <property type="match status" value="1"/>
</dbReference>
<keyword evidence="2" id="KW-1133">Transmembrane helix</keyword>
<evidence type="ECO:0000313" key="3">
    <source>
        <dbReference type="EMBL" id="PNH11231.1"/>
    </source>
</evidence>